<name>A0A9D1EEU9_9FIRM</name>
<reference evidence="1" key="2">
    <citation type="journal article" date="2021" name="PeerJ">
        <title>Extensive microbial diversity within the chicken gut microbiome revealed by metagenomics and culture.</title>
        <authorList>
            <person name="Gilroy R."/>
            <person name="Ravi A."/>
            <person name="Getino M."/>
            <person name="Pursley I."/>
            <person name="Horton D.L."/>
            <person name="Alikhan N.F."/>
            <person name="Baker D."/>
            <person name="Gharbi K."/>
            <person name="Hall N."/>
            <person name="Watson M."/>
            <person name="Adriaenssens E.M."/>
            <person name="Foster-Nyarko E."/>
            <person name="Jarju S."/>
            <person name="Secka A."/>
            <person name="Antonio M."/>
            <person name="Oren A."/>
            <person name="Chaudhuri R.R."/>
            <person name="La Ragione R."/>
            <person name="Hildebrand F."/>
            <person name="Pallen M.J."/>
        </authorList>
    </citation>
    <scope>NUCLEOTIDE SEQUENCE</scope>
    <source>
        <strain evidence="1">ChiW13-3771</strain>
    </source>
</reference>
<proteinExistence type="predicted"/>
<gene>
    <name evidence="1" type="ORF">IAC96_06690</name>
</gene>
<accession>A0A9D1EEU9</accession>
<dbReference type="AlphaFoldDB" id="A0A9D1EEU9"/>
<organism evidence="1 2">
    <name type="scientific">Candidatus Fimimorpha faecalis</name>
    <dbReference type="NCBI Taxonomy" id="2840824"/>
    <lineage>
        <taxon>Bacteria</taxon>
        <taxon>Bacillati</taxon>
        <taxon>Bacillota</taxon>
        <taxon>Clostridia</taxon>
        <taxon>Eubacteriales</taxon>
        <taxon>Candidatus Fimimorpha</taxon>
    </lineage>
</organism>
<dbReference type="EMBL" id="DVHN01000073">
    <property type="protein sequence ID" value="HIR88623.1"/>
    <property type="molecule type" value="Genomic_DNA"/>
</dbReference>
<dbReference type="Proteomes" id="UP000824201">
    <property type="component" value="Unassembled WGS sequence"/>
</dbReference>
<evidence type="ECO:0000313" key="1">
    <source>
        <dbReference type="EMBL" id="HIR88623.1"/>
    </source>
</evidence>
<sequence length="91" mass="10755">MNQIIRIEENGIYMVFKILENGWIRFLHFSSRPLQEEEIVAESVLEGFPFIGMNLSGFDRPYERHGNKYIVTAPGYRMKYDSHITSRNLNE</sequence>
<reference evidence="1" key="1">
    <citation type="submission" date="2020-10" db="EMBL/GenBank/DDBJ databases">
        <authorList>
            <person name="Gilroy R."/>
        </authorList>
    </citation>
    <scope>NUCLEOTIDE SEQUENCE</scope>
    <source>
        <strain evidence="1">ChiW13-3771</strain>
    </source>
</reference>
<protein>
    <submittedName>
        <fullName evidence="1">Uncharacterized protein</fullName>
    </submittedName>
</protein>
<comment type="caution">
    <text evidence="1">The sequence shown here is derived from an EMBL/GenBank/DDBJ whole genome shotgun (WGS) entry which is preliminary data.</text>
</comment>
<evidence type="ECO:0000313" key="2">
    <source>
        <dbReference type="Proteomes" id="UP000824201"/>
    </source>
</evidence>